<organism evidence="3 4">
    <name type="scientific">Magallana gigas</name>
    <name type="common">Pacific oyster</name>
    <name type="synonym">Crassostrea gigas</name>
    <dbReference type="NCBI Taxonomy" id="29159"/>
    <lineage>
        <taxon>Eukaryota</taxon>
        <taxon>Metazoa</taxon>
        <taxon>Spiralia</taxon>
        <taxon>Lophotrochozoa</taxon>
        <taxon>Mollusca</taxon>
        <taxon>Bivalvia</taxon>
        <taxon>Autobranchia</taxon>
        <taxon>Pteriomorphia</taxon>
        <taxon>Ostreida</taxon>
        <taxon>Ostreoidea</taxon>
        <taxon>Ostreidae</taxon>
        <taxon>Magallana</taxon>
    </lineage>
</organism>
<keyword evidence="1" id="KW-0238">DNA-binding</keyword>
<protein>
    <recommendedName>
        <fullName evidence="2">BHLH domain-containing protein</fullName>
    </recommendedName>
</protein>
<keyword evidence="4" id="KW-1185">Reference proteome</keyword>
<proteinExistence type="predicted"/>
<dbReference type="GO" id="GO:0000977">
    <property type="term" value="F:RNA polymerase II transcription regulatory region sequence-specific DNA binding"/>
    <property type="evidence" value="ECO:0007669"/>
    <property type="project" value="TreeGrafter"/>
</dbReference>
<dbReference type="InterPro" id="IPR036638">
    <property type="entry name" value="HLH_DNA-bd_sf"/>
</dbReference>
<name>A0A8W8JG49_MAGGI</name>
<dbReference type="Proteomes" id="UP000005408">
    <property type="component" value="Unassembled WGS sequence"/>
</dbReference>
<dbReference type="InterPro" id="IPR050283">
    <property type="entry name" value="E-box_TF_Regulators"/>
</dbReference>
<dbReference type="Pfam" id="PF00010">
    <property type="entry name" value="HLH"/>
    <property type="match status" value="1"/>
</dbReference>
<sequence>MHAEPWGAITNQEITRTGSSCLRRNHGSKRKRTKHAMQGFDYAQHNDIISVKITSPTCEDLGIPRENEDVIMPARLIKNPSLHIDGLRYEAFVKNSPPSDPFSPLCMIPLPSPFTLDHLEPTFIRKRNERERERVRCVNDGYSRLKEHLPLENKQKRISKVEVLRRAIEYIRYLNAVLEKDDENKTEYSALGHNTDELTDSDESAKNLTGNEIPNDTLVTCCNQTSPETELESSYFPFESLSDSDEVYGNGSDLGYESFSSGCEMEDENLAIRDLDFSCENQRGLKRPLECASAVNCASSKQQCSLGP</sequence>
<dbReference type="PANTHER" id="PTHR23349">
    <property type="entry name" value="BASIC HELIX-LOOP-HELIX TRANSCRIPTION FACTOR, TWIST"/>
    <property type="match status" value="1"/>
</dbReference>
<dbReference type="GO" id="GO:0000981">
    <property type="term" value="F:DNA-binding transcription factor activity, RNA polymerase II-specific"/>
    <property type="evidence" value="ECO:0007669"/>
    <property type="project" value="TreeGrafter"/>
</dbReference>
<dbReference type="EnsemblMetazoa" id="G19078.1">
    <property type="protein sequence ID" value="G19078.1:cds"/>
    <property type="gene ID" value="G19078"/>
</dbReference>
<dbReference type="GO" id="GO:0046983">
    <property type="term" value="F:protein dimerization activity"/>
    <property type="evidence" value="ECO:0007669"/>
    <property type="project" value="InterPro"/>
</dbReference>
<evidence type="ECO:0000259" key="2">
    <source>
        <dbReference type="PROSITE" id="PS50888"/>
    </source>
</evidence>
<dbReference type="GO" id="GO:0032502">
    <property type="term" value="P:developmental process"/>
    <property type="evidence" value="ECO:0007669"/>
    <property type="project" value="TreeGrafter"/>
</dbReference>
<dbReference type="CDD" id="cd19724">
    <property type="entry name" value="bHLH_TS_ASCL3_like"/>
    <property type="match status" value="1"/>
</dbReference>
<dbReference type="SMART" id="SM00353">
    <property type="entry name" value="HLH"/>
    <property type="match status" value="1"/>
</dbReference>
<dbReference type="PANTHER" id="PTHR23349:SF108">
    <property type="entry name" value="BHLH DOMAIN-CONTAINING PROTEIN"/>
    <property type="match status" value="1"/>
</dbReference>
<feature type="domain" description="BHLH" evidence="2">
    <location>
        <begin position="122"/>
        <end position="174"/>
    </location>
</feature>
<dbReference type="Gene3D" id="4.10.280.10">
    <property type="entry name" value="Helix-loop-helix DNA-binding domain"/>
    <property type="match status" value="1"/>
</dbReference>
<evidence type="ECO:0000313" key="4">
    <source>
        <dbReference type="Proteomes" id="UP000005408"/>
    </source>
</evidence>
<reference evidence="3" key="1">
    <citation type="submission" date="2022-08" db="UniProtKB">
        <authorList>
            <consortium name="EnsemblMetazoa"/>
        </authorList>
    </citation>
    <scope>IDENTIFICATION</scope>
    <source>
        <strain evidence="3">05x7-T-G4-1.051#20</strain>
    </source>
</reference>
<dbReference type="InterPro" id="IPR011598">
    <property type="entry name" value="bHLH_dom"/>
</dbReference>
<evidence type="ECO:0000313" key="3">
    <source>
        <dbReference type="EnsemblMetazoa" id="G19078.1:cds"/>
    </source>
</evidence>
<dbReference type="SUPFAM" id="SSF47459">
    <property type="entry name" value="HLH, helix-loop-helix DNA-binding domain"/>
    <property type="match status" value="1"/>
</dbReference>
<dbReference type="PROSITE" id="PS50888">
    <property type="entry name" value="BHLH"/>
    <property type="match status" value="1"/>
</dbReference>
<accession>A0A8W8JG49</accession>
<dbReference type="AlphaFoldDB" id="A0A8W8JG49"/>
<evidence type="ECO:0000256" key="1">
    <source>
        <dbReference type="ARBA" id="ARBA00023125"/>
    </source>
</evidence>